<organism evidence="2 3">
    <name type="scientific">Emergomyces africanus</name>
    <dbReference type="NCBI Taxonomy" id="1955775"/>
    <lineage>
        <taxon>Eukaryota</taxon>
        <taxon>Fungi</taxon>
        <taxon>Dikarya</taxon>
        <taxon>Ascomycota</taxon>
        <taxon>Pezizomycotina</taxon>
        <taxon>Eurotiomycetes</taxon>
        <taxon>Eurotiomycetidae</taxon>
        <taxon>Onygenales</taxon>
        <taxon>Ajellomycetaceae</taxon>
        <taxon>Emergomyces</taxon>
    </lineage>
</organism>
<dbReference type="STRING" id="1658172.A0A1B7NUN5"/>
<dbReference type="AlphaFoldDB" id="A0A1B7NUN5"/>
<dbReference type="Proteomes" id="UP000091918">
    <property type="component" value="Unassembled WGS sequence"/>
</dbReference>
<gene>
    <name evidence="2" type="ORF">ACJ72_05341</name>
</gene>
<sequence>MNEPKEIDCYRILKVPKDATTSDIKRAYHKRLLETHPDKNPGIETTLFVK</sequence>
<dbReference type="OrthoDB" id="442087at2759"/>
<dbReference type="SUPFAM" id="SSF46565">
    <property type="entry name" value="Chaperone J-domain"/>
    <property type="match status" value="1"/>
</dbReference>
<dbReference type="GO" id="GO:0005634">
    <property type="term" value="C:nucleus"/>
    <property type="evidence" value="ECO:0007669"/>
    <property type="project" value="TreeGrafter"/>
</dbReference>
<dbReference type="GO" id="GO:0051087">
    <property type="term" value="F:protein-folding chaperone binding"/>
    <property type="evidence" value="ECO:0007669"/>
    <property type="project" value="TreeGrafter"/>
</dbReference>
<dbReference type="InterPro" id="IPR001623">
    <property type="entry name" value="DnaJ_domain"/>
</dbReference>
<dbReference type="InterPro" id="IPR036869">
    <property type="entry name" value="J_dom_sf"/>
</dbReference>
<dbReference type="GO" id="GO:0044183">
    <property type="term" value="F:protein folding chaperone"/>
    <property type="evidence" value="ECO:0007669"/>
    <property type="project" value="TreeGrafter"/>
</dbReference>
<keyword evidence="3" id="KW-1185">Reference proteome</keyword>
<dbReference type="SMART" id="SM00271">
    <property type="entry name" value="DnaJ"/>
    <property type="match status" value="1"/>
</dbReference>
<accession>A0A1B7NUN5</accession>
<evidence type="ECO:0000259" key="1">
    <source>
        <dbReference type="PROSITE" id="PS50076"/>
    </source>
</evidence>
<comment type="caution">
    <text evidence="2">The sequence shown here is derived from an EMBL/GenBank/DDBJ whole genome shotgun (WGS) entry which is preliminary data.</text>
</comment>
<feature type="domain" description="J" evidence="1">
    <location>
        <begin position="8"/>
        <end position="50"/>
    </location>
</feature>
<dbReference type="Gene3D" id="1.10.287.110">
    <property type="entry name" value="DnaJ domain"/>
    <property type="match status" value="1"/>
</dbReference>
<feature type="non-terminal residue" evidence="2">
    <location>
        <position position="50"/>
    </location>
</feature>
<dbReference type="Pfam" id="PF00226">
    <property type="entry name" value="DnaJ"/>
    <property type="match status" value="1"/>
</dbReference>
<protein>
    <recommendedName>
        <fullName evidence="1">J domain-containing protein</fullName>
    </recommendedName>
</protein>
<dbReference type="PANTHER" id="PTHR43948">
    <property type="entry name" value="DNAJ HOMOLOG SUBFAMILY B"/>
    <property type="match status" value="1"/>
</dbReference>
<evidence type="ECO:0000313" key="3">
    <source>
        <dbReference type="Proteomes" id="UP000091918"/>
    </source>
</evidence>
<dbReference type="GO" id="GO:0005737">
    <property type="term" value="C:cytoplasm"/>
    <property type="evidence" value="ECO:0007669"/>
    <property type="project" value="TreeGrafter"/>
</dbReference>
<dbReference type="EMBL" id="LGUA01000732">
    <property type="protein sequence ID" value="OAX80327.1"/>
    <property type="molecule type" value="Genomic_DNA"/>
</dbReference>
<dbReference type="PANTHER" id="PTHR43948:SF10">
    <property type="entry name" value="MRJ, ISOFORM E"/>
    <property type="match status" value="1"/>
</dbReference>
<proteinExistence type="predicted"/>
<dbReference type="CDD" id="cd06257">
    <property type="entry name" value="DnaJ"/>
    <property type="match status" value="1"/>
</dbReference>
<dbReference type="GO" id="GO:0051082">
    <property type="term" value="F:unfolded protein binding"/>
    <property type="evidence" value="ECO:0007669"/>
    <property type="project" value="TreeGrafter"/>
</dbReference>
<name>A0A1B7NUN5_9EURO</name>
<dbReference type="PRINTS" id="PR00625">
    <property type="entry name" value="JDOMAIN"/>
</dbReference>
<reference evidence="2 3" key="1">
    <citation type="submission" date="2015-07" db="EMBL/GenBank/DDBJ databases">
        <title>Emmonsia species relationships and genome sequence.</title>
        <authorList>
            <person name="Cuomo C.A."/>
            <person name="Schwartz I.S."/>
            <person name="Kenyon C."/>
            <person name="de Hoog G.S."/>
            <person name="Govender N.P."/>
            <person name="Botha A."/>
            <person name="Moreno L."/>
            <person name="de Vries M."/>
            <person name="Munoz J.F."/>
            <person name="Stielow J.B."/>
        </authorList>
    </citation>
    <scope>NUCLEOTIDE SEQUENCE [LARGE SCALE GENOMIC DNA]</scope>
    <source>
        <strain evidence="2 3">CBS 136260</strain>
    </source>
</reference>
<dbReference type="PROSITE" id="PS50076">
    <property type="entry name" value="DNAJ_2"/>
    <property type="match status" value="1"/>
</dbReference>
<evidence type="ECO:0000313" key="2">
    <source>
        <dbReference type="EMBL" id="OAX80327.1"/>
    </source>
</evidence>